<dbReference type="InterPro" id="IPR049808">
    <property type="entry name" value="CONSTANS-like_Bbox1"/>
</dbReference>
<protein>
    <recommendedName>
        <fullName evidence="5">Tify domain-containing protein</fullName>
    </recommendedName>
</protein>
<dbReference type="AlphaFoldDB" id="A0A426Z595"/>
<dbReference type="PANTHER" id="PTHR31717">
    <property type="entry name" value="ZINC FINGER PROTEIN CONSTANS-LIKE 10"/>
    <property type="match status" value="1"/>
</dbReference>
<dbReference type="PANTHER" id="PTHR31717:SF60">
    <property type="entry name" value="B-BOX TYPE ZINC FINGER FAMILY PROTEIN"/>
    <property type="match status" value="1"/>
</dbReference>
<evidence type="ECO:0000256" key="2">
    <source>
        <dbReference type="ARBA" id="ARBA00022771"/>
    </source>
</evidence>
<feature type="domain" description="Tify" evidence="5">
    <location>
        <begin position="258"/>
        <end position="293"/>
    </location>
</feature>
<dbReference type="EMBL" id="AMZH03008352">
    <property type="protein sequence ID" value="RRT59136.1"/>
    <property type="molecule type" value="Genomic_DNA"/>
</dbReference>
<feature type="region of interest" description="Disordered" evidence="4">
    <location>
        <begin position="103"/>
        <end position="131"/>
    </location>
</feature>
<keyword evidence="3" id="KW-0862">Zinc</keyword>
<dbReference type="InterPro" id="IPR000315">
    <property type="entry name" value="Znf_B-box"/>
</dbReference>
<keyword evidence="1" id="KW-0479">Metal-binding</keyword>
<dbReference type="CDD" id="cd19821">
    <property type="entry name" value="Bbox1_BBX-like"/>
    <property type="match status" value="1"/>
</dbReference>
<dbReference type="InterPro" id="IPR010399">
    <property type="entry name" value="Tify_dom"/>
</dbReference>
<name>A0A426Z595_ENSVE</name>
<evidence type="ECO:0000256" key="3">
    <source>
        <dbReference type="ARBA" id="ARBA00022833"/>
    </source>
</evidence>
<evidence type="ECO:0000259" key="5">
    <source>
        <dbReference type="PROSITE" id="PS51320"/>
    </source>
</evidence>
<proteinExistence type="predicted"/>
<reference evidence="6 7" key="1">
    <citation type="journal article" date="2014" name="Agronomy (Basel)">
        <title>A Draft Genome Sequence for Ensete ventricosum, the Drought-Tolerant Tree Against Hunger.</title>
        <authorList>
            <person name="Harrison J."/>
            <person name="Moore K.A."/>
            <person name="Paszkiewicz K."/>
            <person name="Jones T."/>
            <person name="Grant M."/>
            <person name="Ambacheew D."/>
            <person name="Muzemil S."/>
            <person name="Studholme D.J."/>
        </authorList>
    </citation>
    <scope>NUCLEOTIDE SEQUENCE [LARGE SCALE GENOMIC DNA]</scope>
</reference>
<organism evidence="6 7">
    <name type="scientific">Ensete ventricosum</name>
    <name type="common">Abyssinian banana</name>
    <name type="synonym">Musa ensete</name>
    <dbReference type="NCBI Taxonomy" id="4639"/>
    <lineage>
        <taxon>Eukaryota</taxon>
        <taxon>Viridiplantae</taxon>
        <taxon>Streptophyta</taxon>
        <taxon>Embryophyta</taxon>
        <taxon>Tracheophyta</taxon>
        <taxon>Spermatophyta</taxon>
        <taxon>Magnoliopsida</taxon>
        <taxon>Liliopsida</taxon>
        <taxon>Zingiberales</taxon>
        <taxon>Musaceae</taxon>
        <taxon>Ensete</taxon>
    </lineage>
</organism>
<evidence type="ECO:0000313" key="7">
    <source>
        <dbReference type="Proteomes" id="UP000287651"/>
    </source>
</evidence>
<dbReference type="GO" id="GO:0008270">
    <property type="term" value="F:zinc ion binding"/>
    <property type="evidence" value="ECO:0007669"/>
    <property type="project" value="UniProtKB-KW"/>
</dbReference>
<dbReference type="PROSITE" id="PS51320">
    <property type="entry name" value="TIFY"/>
    <property type="match status" value="1"/>
</dbReference>
<evidence type="ECO:0000256" key="1">
    <source>
        <dbReference type="ARBA" id="ARBA00022723"/>
    </source>
</evidence>
<evidence type="ECO:0000313" key="6">
    <source>
        <dbReference type="EMBL" id="RRT59136.1"/>
    </source>
</evidence>
<comment type="caution">
    <text evidence="6">The sequence shown here is derived from an EMBL/GenBank/DDBJ whole genome shotgun (WGS) entry which is preliminary data.</text>
</comment>
<accession>A0A426Z595</accession>
<dbReference type="SMART" id="SM00336">
    <property type="entry name" value="BBOX"/>
    <property type="match status" value="1"/>
</dbReference>
<evidence type="ECO:0000256" key="4">
    <source>
        <dbReference type="SAM" id="MobiDB-lite"/>
    </source>
</evidence>
<sequence>MDSSAGATRPRETCELCGGAAAVHCEADAASLCWDCDARVHGANFLVARHLRRIACAGCHSLDDDRVISGAGSPPVRSICRSCGPDGSELSSSASSPVTSCVSTAESKASQEEGAATSRAGRGGGREGEGRVGKLAREWLRDRSIAACFVFYGPDMMPTVVLWKADDRKEGMSGKRNHTSDLMTAAAHPRASGAEEGHMIAAADARAIYAYGHDNDSGGGGDGMEEENLGGGVDREGVEGDALADHGDLGNPHGLVVPPVASNQLTLSFHREVYVFDSVSPEKVIFCWLFSVYLQSEVSILSGNELAYPIGSSCAFVIGRT</sequence>
<keyword evidence="2" id="KW-0863">Zinc-finger</keyword>
<dbReference type="Proteomes" id="UP000287651">
    <property type="component" value="Unassembled WGS sequence"/>
</dbReference>
<gene>
    <name evidence="6" type="ORF">B296_00046074</name>
</gene>